<evidence type="ECO:0000313" key="2">
    <source>
        <dbReference type="Proteomes" id="UP000828048"/>
    </source>
</evidence>
<organism evidence="1 2">
    <name type="scientific">Vaccinium darrowii</name>
    <dbReference type="NCBI Taxonomy" id="229202"/>
    <lineage>
        <taxon>Eukaryota</taxon>
        <taxon>Viridiplantae</taxon>
        <taxon>Streptophyta</taxon>
        <taxon>Embryophyta</taxon>
        <taxon>Tracheophyta</taxon>
        <taxon>Spermatophyta</taxon>
        <taxon>Magnoliopsida</taxon>
        <taxon>eudicotyledons</taxon>
        <taxon>Gunneridae</taxon>
        <taxon>Pentapetalae</taxon>
        <taxon>asterids</taxon>
        <taxon>Ericales</taxon>
        <taxon>Ericaceae</taxon>
        <taxon>Vaccinioideae</taxon>
        <taxon>Vaccinieae</taxon>
        <taxon>Vaccinium</taxon>
    </lineage>
</organism>
<proteinExistence type="predicted"/>
<protein>
    <submittedName>
        <fullName evidence="1">Uncharacterized protein</fullName>
    </submittedName>
</protein>
<comment type="caution">
    <text evidence="1">The sequence shown here is derived from an EMBL/GenBank/DDBJ whole genome shotgun (WGS) entry which is preliminary data.</text>
</comment>
<keyword evidence="2" id="KW-1185">Reference proteome</keyword>
<name>A0ACB7YQ84_9ERIC</name>
<dbReference type="Proteomes" id="UP000828048">
    <property type="component" value="Chromosome 11"/>
</dbReference>
<dbReference type="EMBL" id="CM037161">
    <property type="protein sequence ID" value="KAH7855526.1"/>
    <property type="molecule type" value="Genomic_DNA"/>
</dbReference>
<gene>
    <name evidence="1" type="ORF">Vadar_025843</name>
</gene>
<evidence type="ECO:0000313" key="1">
    <source>
        <dbReference type="EMBL" id="KAH7855526.1"/>
    </source>
</evidence>
<accession>A0ACB7YQ84</accession>
<reference evidence="1 2" key="1">
    <citation type="journal article" date="2021" name="Hortic Res">
        <title>High-quality reference genome and annotation aids understanding of berry development for evergreen blueberry (Vaccinium darrowii).</title>
        <authorList>
            <person name="Yu J."/>
            <person name="Hulse-Kemp A.M."/>
            <person name="Babiker E."/>
            <person name="Staton M."/>
        </authorList>
    </citation>
    <scope>NUCLEOTIDE SEQUENCE [LARGE SCALE GENOMIC DNA]</scope>
    <source>
        <strain evidence="2">cv. NJ 8807/NJ 8810</strain>
        <tissue evidence="1">Young leaf</tissue>
    </source>
</reference>
<sequence length="83" mass="9056">MAALAQVLILLIAKNLSSLSSKVLNPARHCISNSMLPLMFPMQSTIAAASRSARCPRFKRLETVTEAARADFMEMVMASMLSL</sequence>